<dbReference type="PANTHER" id="PTHR22836">
    <property type="entry name" value="WD40 REPEAT PROTEIN"/>
    <property type="match status" value="1"/>
</dbReference>
<proteinExistence type="predicted"/>
<sequence>MMYGEQQPGGDFPRGPPMRQPSASSTNLAPEYPHPPPPYEAHGDSFAAKRMRKLVQRRAVDYTSTVVRYMQAHDHAIRSMVWSHNENWMVSGDDGGSIKYWQNNMNNVKANKSAHKESIRDLSFSRTDLKFCSCSDDTTVKVWDFARCQEERSLTGHGWDVKSVDWHPTKSLLVSGGKDNLVKLWDSKTGRELCSFHGHKNTVLCVKWNQNGNWVLTASKDQIIKLYDIRSMKELESFRGHSKDVTGWHETPQIEIPGAHDNSVWDLAWHPIGYLLCSGSNDHTTKFWCRNRPGDTSRDKYTIGHSDQNAILAGRAVSGFPVPEPPPTPGPFAAGLSRNEGTIPGIGIAMPLSIPSIDGSDQGELRQPIPGILPSGAPPLPPGPHPSLLASGQQQAFQQIPLQAPPQQQQQMPFSQQMVSLPLPPPNLPQLQPPSHLPLLQHPHGPRPPPLQLPPLGSISSSMPGSMPMPSSMAPSLPLPLPNPMVMQGSGNQMLSPMPQGSMMGLNQMHSGPVNTSNIPPMGGFSNGITNIQGATNAAGLQNFPVGGMFNRSQGGQIGPIPGLNAYQVMQGSGNQMLSPMPQGSMMGLNQMHSGPVNTSNIPPMGGFSNGITNIQGATNAAGLQNFPVGGMFNRSQGGQIGPIPGLNAYQPGMMDVRVPGMALGGNMGLPPPPPPPLPHGSAPQ</sequence>
<evidence type="ECO:0000256" key="4">
    <source>
        <dbReference type="SAM" id="MobiDB-lite"/>
    </source>
</evidence>
<evidence type="ECO:0000256" key="1">
    <source>
        <dbReference type="ARBA" id="ARBA00022574"/>
    </source>
</evidence>
<evidence type="ECO:0000256" key="3">
    <source>
        <dbReference type="PROSITE-ProRule" id="PRU00221"/>
    </source>
</evidence>
<name>A0A8K0NDC6_COCNU</name>
<dbReference type="Gene3D" id="2.130.10.10">
    <property type="entry name" value="YVTN repeat-like/Quinoprotein amine dehydrogenase"/>
    <property type="match status" value="2"/>
</dbReference>
<feature type="compositionally biased region" description="Low complexity" evidence="4">
    <location>
        <begin position="386"/>
        <end position="418"/>
    </location>
</feature>
<dbReference type="InterPro" id="IPR045245">
    <property type="entry name" value="Pfs2-like"/>
</dbReference>
<dbReference type="GO" id="GO:0005847">
    <property type="term" value="C:mRNA cleavage and polyadenylation specificity factor complex"/>
    <property type="evidence" value="ECO:0007669"/>
    <property type="project" value="TreeGrafter"/>
</dbReference>
<feature type="repeat" description="WD" evidence="3">
    <location>
        <begin position="112"/>
        <end position="153"/>
    </location>
</feature>
<dbReference type="Proteomes" id="UP000797356">
    <property type="component" value="Chromosome 16"/>
</dbReference>
<evidence type="ECO:0000256" key="2">
    <source>
        <dbReference type="ARBA" id="ARBA00022737"/>
    </source>
</evidence>
<feature type="compositionally biased region" description="Pro residues" evidence="4">
    <location>
        <begin position="670"/>
        <end position="679"/>
    </location>
</feature>
<dbReference type="OrthoDB" id="16717at2759"/>
<feature type="repeat" description="WD" evidence="3">
    <location>
        <begin position="257"/>
        <end position="288"/>
    </location>
</feature>
<dbReference type="InterPro" id="IPR019775">
    <property type="entry name" value="WD40_repeat_CS"/>
</dbReference>
<gene>
    <name evidence="5" type="ORF">COCNU_16G002290</name>
</gene>
<keyword evidence="1 3" id="KW-0853">WD repeat</keyword>
<dbReference type="AlphaFoldDB" id="A0A8K0NDC6"/>
<comment type="caution">
    <text evidence="5">The sequence shown here is derived from an EMBL/GenBank/DDBJ whole genome shotgun (WGS) entry which is preliminary data.</text>
</comment>
<reference evidence="5" key="2">
    <citation type="submission" date="2019-07" db="EMBL/GenBank/DDBJ databases">
        <authorList>
            <person name="Yang Y."/>
            <person name="Bocs S."/>
            <person name="Baudouin L."/>
        </authorList>
    </citation>
    <scope>NUCLEOTIDE SEQUENCE</scope>
    <source>
        <tissue evidence="5">Spear leaf of Hainan Tall coconut</tissue>
    </source>
</reference>
<dbReference type="PANTHER" id="PTHR22836:SF0">
    <property type="entry name" value="PRE-MRNA 3' END PROCESSING PROTEIN WDR33"/>
    <property type="match status" value="1"/>
</dbReference>
<feature type="compositionally biased region" description="Pro residues" evidence="4">
    <location>
        <begin position="376"/>
        <end position="385"/>
    </location>
</feature>
<dbReference type="PROSITE" id="PS00678">
    <property type="entry name" value="WD_REPEATS_1"/>
    <property type="match status" value="1"/>
</dbReference>
<feature type="repeat" description="WD" evidence="3">
    <location>
        <begin position="70"/>
        <end position="102"/>
    </location>
</feature>
<feature type="region of interest" description="Disordered" evidence="4">
    <location>
        <begin position="358"/>
        <end position="473"/>
    </location>
</feature>
<dbReference type="InterPro" id="IPR036322">
    <property type="entry name" value="WD40_repeat_dom_sf"/>
</dbReference>
<dbReference type="CDD" id="cd00200">
    <property type="entry name" value="WD40"/>
    <property type="match status" value="1"/>
</dbReference>
<evidence type="ECO:0000313" key="5">
    <source>
        <dbReference type="EMBL" id="KAG1371135.1"/>
    </source>
</evidence>
<keyword evidence="2" id="KW-0677">Repeat</keyword>
<keyword evidence="6" id="KW-1185">Reference proteome</keyword>
<organism evidence="5 6">
    <name type="scientific">Cocos nucifera</name>
    <name type="common">Coconut palm</name>
    <dbReference type="NCBI Taxonomy" id="13894"/>
    <lineage>
        <taxon>Eukaryota</taxon>
        <taxon>Viridiplantae</taxon>
        <taxon>Streptophyta</taxon>
        <taxon>Embryophyta</taxon>
        <taxon>Tracheophyta</taxon>
        <taxon>Spermatophyta</taxon>
        <taxon>Magnoliopsida</taxon>
        <taxon>Liliopsida</taxon>
        <taxon>Arecaceae</taxon>
        <taxon>Arecoideae</taxon>
        <taxon>Cocoseae</taxon>
        <taxon>Attaleinae</taxon>
        <taxon>Cocos</taxon>
    </lineage>
</organism>
<feature type="compositionally biased region" description="Pro residues" evidence="4">
    <location>
        <begin position="422"/>
        <end position="436"/>
    </location>
</feature>
<feature type="region of interest" description="Disordered" evidence="4">
    <location>
        <begin position="1"/>
        <end position="43"/>
    </location>
</feature>
<feature type="compositionally biased region" description="Low complexity" evidence="4">
    <location>
        <begin position="454"/>
        <end position="473"/>
    </location>
</feature>
<dbReference type="PROSITE" id="PS50294">
    <property type="entry name" value="WD_REPEATS_REGION"/>
    <property type="match status" value="5"/>
</dbReference>
<dbReference type="SMART" id="SM00320">
    <property type="entry name" value="WD40"/>
    <property type="match status" value="5"/>
</dbReference>
<dbReference type="GO" id="GO:0031124">
    <property type="term" value="P:mRNA 3'-end processing"/>
    <property type="evidence" value="ECO:0007669"/>
    <property type="project" value="InterPro"/>
</dbReference>
<dbReference type="InterPro" id="IPR015943">
    <property type="entry name" value="WD40/YVTN_repeat-like_dom_sf"/>
</dbReference>
<reference evidence="5" key="1">
    <citation type="journal article" date="2017" name="Gigascience">
        <title>The genome draft of coconut (Cocos nucifera).</title>
        <authorList>
            <person name="Xiao Y."/>
            <person name="Xu P."/>
            <person name="Fan H."/>
            <person name="Baudouin L."/>
            <person name="Xia W."/>
            <person name="Bocs S."/>
            <person name="Xu J."/>
            <person name="Li Q."/>
            <person name="Guo A."/>
            <person name="Zhou L."/>
            <person name="Li J."/>
            <person name="Wu Y."/>
            <person name="Ma Z."/>
            <person name="Armero A."/>
            <person name="Issali A.E."/>
            <person name="Liu N."/>
            <person name="Peng M."/>
            <person name="Yang Y."/>
        </authorList>
    </citation>
    <scope>NUCLEOTIDE SEQUENCE</scope>
    <source>
        <tissue evidence="5">Spear leaf of Hainan Tall coconut</tissue>
    </source>
</reference>
<feature type="repeat" description="WD" evidence="3">
    <location>
        <begin position="196"/>
        <end position="237"/>
    </location>
</feature>
<dbReference type="InterPro" id="IPR020472">
    <property type="entry name" value="WD40_PAC1"/>
</dbReference>
<dbReference type="PRINTS" id="PR00320">
    <property type="entry name" value="GPROTEINBRPT"/>
</dbReference>
<evidence type="ECO:0000313" key="6">
    <source>
        <dbReference type="Proteomes" id="UP000797356"/>
    </source>
</evidence>
<dbReference type="SUPFAM" id="SSF50978">
    <property type="entry name" value="WD40 repeat-like"/>
    <property type="match status" value="1"/>
</dbReference>
<feature type="region of interest" description="Disordered" evidence="4">
    <location>
        <begin position="666"/>
        <end position="685"/>
    </location>
</feature>
<dbReference type="PROSITE" id="PS50082">
    <property type="entry name" value="WD_REPEATS_2"/>
    <property type="match status" value="5"/>
</dbReference>
<dbReference type="Pfam" id="PF00400">
    <property type="entry name" value="WD40"/>
    <property type="match status" value="5"/>
</dbReference>
<accession>A0A8K0NDC6</accession>
<protein>
    <submittedName>
        <fullName evidence="5">Putative flowering time control protein FY-like</fullName>
    </submittedName>
</protein>
<dbReference type="InterPro" id="IPR001680">
    <property type="entry name" value="WD40_rpt"/>
</dbReference>
<feature type="repeat" description="WD" evidence="3">
    <location>
        <begin position="154"/>
        <end position="195"/>
    </location>
</feature>
<dbReference type="EMBL" id="CM017887">
    <property type="protein sequence ID" value="KAG1371135.1"/>
    <property type="molecule type" value="Genomic_DNA"/>
</dbReference>